<accession>V6LCE8</accession>
<dbReference type="GO" id="GO:0042910">
    <property type="term" value="F:xenobiotic transmembrane transporter activity"/>
    <property type="evidence" value="ECO:0007669"/>
    <property type="project" value="InterPro"/>
</dbReference>
<feature type="transmembrane region" description="Helical" evidence="7">
    <location>
        <begin position="101"/>
        <end position="119"/>
    </location>
</feature>
<keyword evidence="6 7" id="KW-0472">Membrane</keyword>
<feature type="transmembrane region" description="Helical" evidence="7">
    <location>
        <begin position="361"/>
        <end position="387"/>
    </location>
</feature>
<evidence type="ECO:0000256" key="4">
    <source>
        <dbReference type="ARBA" id="ARBA00022692"/>
    </source>
</evidence>
<dbReference type="InterPro" id="IPR002528">
    <property type="entry name" value="MATE_fam"/>
</dbReference>
<evidence type="ECO:0000256" key="7">
    <source>
        <dbReference type="SAM" id="Phobius"/>
    </source>
</evidence>
<evidence type="ECO:0000256" key="1">
    <source>
        <dbReference type="ARBA" id="ARBA00004651"/>
    </source>
</evidence>
<evidence type="ECO:0000256" key="6">
    <source>
        <dbReference type="ARBA" id="ARBA00023136"/>
    </source>
</evidence>
<keyword evidence="3" id="KW-1003">Cell membrane</keyword>
<evidence type="ECO:0000256" key="2">
    <source>
        <dbReference type="ARBA" id="ARBA00010199"/>
    </source>
</evidence>
<dbReference type="GO" id="GO:0005886">
    <property type="term" value="C:plasma membrane"/>
    <property type="evidence" value="ECO:0007669"/>
    <property type="project" value="UniProtKB-SubCell"/>
</dbReference>
<dbReference type="EMBL" id="AUWU02000003">
    <property type="protein sequence ID" value="KAH0574976.1"/>
    <property type="molecule type" value="Genomic_DNA"/>
</dbReference>
<evidence type="ECO:0000256" key="5">
    <source>
        <dbReference type="ARBA" id="ARBA00022989"/>
    </source>
</evidence>
<keyword evidence="10" id="KW-1185">Reference proteome</keyword>
<dbReference type="AlphaFoldDB" id="V6LCE8"/>
<dbReference type="PANTHER" id="PTHR43823">
    <property type="entry name" value="SPORULATION PROTEIN YKVU"/>
    <property type="match status" value="1"/>
</dbReference>
<evidence type="ECO:0000313" key="9">
    <source>
        <dbReference type="EMBL" id="KAH0574976.1"/>
    </source>
</evidence>
<feature type="transmembrane region" description="Helical" evidence="7">
    <location>
        <begin position="462"/>
        <end position="481"/>
    </location>
</feature>
<sequence>MTQNEIQISEVKYDIQNQPLDKQHTKKVKIIKKGQCKKDVSYLGDGPIFKVLIYQSYNNLVGYLVLTLYMIVGSVFIGQYLGEAGLASSSVGTSLEQLVCITVMQSLSVGAISLIGPALGQNRIEDTRNYATQFFMLVLLYNIVMPIIILPLKDIIARGLGATTEPVFTYLSDYMWIMYSIGVLAYTINGALLPLLRQENKVKEAMICLIVSSFLNIIMDSILFNFFLDTFKMQCAAISTVVSQLVVDIWILFNFFGGIKSTIIRFDKKYIKFSSFFLKTTFKQFIPAAFNTIPAIIAQALTSSQISKYAGSRTTQYQAVWGIFLRISQLMAQPRMGIYFGFLAILSYNLGQSKYQRIQKLILYADWMTLGILFVVQMLIIGLMPYLISMFDSNKKFVSEATPLLRLSYLGMFVQGSIMFASGVFQMRRRIITATCLQIYRLIVNVVTIYVLPLFLDIKWIFIIPTVTEISGFIVAQFFLWQQTQYFRKLSQDEQIVNKTNVSQMHADSGLSEVKQVCEIAF</sequence>
<dbReference type="PANTHER" id="PTHR43823:SF3">
    <property type="entry name" value="MULTIDRUG EXPORT PROTEIN MEPA"/>
    <property type="match status" value="1"/>
</dbReference>
<dbReference type="Pfam" id="PF01554">
    <property type="entry name" value="MatE"/>
    <property type="match status" value="2"/>
</dbReference>
<reference evidence="8 9" key="1">
    <citation type="journal article" date="2014" name="PLoS Genet.">
        <title>The Genome of Spironucleus salmonicida Highlights a Fish Pathogen Adapted to Fluctuating Environments.</title>
        <authorList>
            <person name="Xu F."/>
            <person name="Jerlstrom-Hultqvist J."/>
            <person name="Einarsson E."/>
            <person name="Astvaldsson A."/>
            <person name="Svard S.G."/>
            <person name="Andersson J.O."/>
        </authorList>
    </citation>
    <scope>NUCLEOTIDE SEQUENCE</scope>
    <source>
        <strain evidence="9">ATCC 50377</strain>
    </source>
</reference>
<name>V6LCE8_9EUKA</name>
<proteinExistence type="inferred from homology"/>
<feature type="transmembrane region" description="Helical" evidence="7">
    <location>
        <begin position="407"/>
        <end position="427"/>
    </location>
</feature>
<reference evidence="9" key="2">
    <citation type="submission" date="2020-12" db="EMBL/GenBank/DDBJ databases">
        <title>New Spironucleus salmonicida genome in near-complete chromosomes.</title>
        <authorList>
            <person name="Xu F."/>
            <person name="Kurt Z."/>
            <person name="Jimenez-Gonzalez A."/>
            <person name="Astvaldsson A."/>
            <person name="Andersson J.O."/>
            <person name="Svard S.G."/>
        </authorList>
    </citation>
    <scope>NUCLEOTIDE SEQUENCE</scope>
    <source>
        <strain evidence="9">ATCC 50377</strain>
    </source>
</reference>
<keyword evidence="4 7" id="KW-0812">Transmembrane</keyword>
<evidence type="ECO:0000313" key="10">
    <source>
        <dbReference type="Proteomes" id="UP000018208"/>
    </source>
</evidence>
<evidence type="ECO:0000256" key="3">
    <source>
        <dbReference type="ARBA" id="ARBA00022475"/>
    </source>
</evidence>
<comment type="similarity">
    <text evidence="2">Belongs to the multi antimicrobial extrusion (MATE) (TC 2.A.66.1) family.</text>
</comment>
<protein>
    <submittedName>
        <fullName evidence="8">Na+ driven multidrug efflux pump</fullName>
    </submittedName>
</protein>
<feature type="transmembrane region" description="Helical" evidence="7">
    <location>
        <begin position="60"/>
        <end position="81"/>
    </location>
</feature>
<evidence type="ECO:0000313" key="8">
    <source>
        <dbReference type="EMBL" id="EST41918.1"/>
    </source>
</evidence>
<gene>
    <name evidence="8" type="ORF">SS50377_18222</name>
    <name evidence="9" type="ORF">SS50377_22593</name>
</gene>
<feature type="transmembrane region" description="Helical" evidence="7">
    <location>
        <begin position="236"/>
        <end position="259"/>
    </location>
</feature>
<dbReference type="VEuPathDB" id="GiardiaDB:SS50377_22593"/>
<dbReference type="EMBL" id="KI546166">
    <property type="protein sequence ID" value="EST41918.1"/>
    <property type="molecule type" value="Genomic_DNA"/>
</dbReference>
<keyword evidence="5 7" id="KW-1133">Transmembrane helix</keyword>
<dbReference type="GO" id="GO:0015297">
    <property type="term" value="F:antiporter activity"/>
    <property type="evidence" value="ECO:0007669"/>
    <property type="project" value="InterPro"/>
</dbReference>
<feature type="transmembrane region" description="Helical" evidence="7">
    <location>
        <begin position="174"/>
        <end position="193"/>
    </location>
</feature>
<dbReference type="Proteomes" id="UP000018208">
    <property type="component" value="Unassembled WGS sequence"/>
</dbReference>
<organism evidence="8">
    <name type="scientific">Spironucleus salmonicida</name>
    <dbReference type="NCBI Taxonomy" id="348837"/>
    <lineage>
        <taxon>Eukaryota</taxon>
        <taxon>Metamonada</taxon>
        <taxon>Diplomonadida</taxon>
        <taxon>Hexamitidae</taxon>
        <taxon>Hexamitinae</taxon>
        <taxon>Spironucleus</taxon>
    </lineage>
</organism>
<feature type="transmembrane region" description="Helical" evidence="7">
    <location>
        <begin position="131"/>
        <end position="152"/>
    </location>
</feature>
<dbReference type="InterPro" id="IPR051327">
    <property type="entry name" value="MATE_MepA_subfamily"/>
</dbReference>
<feature type="transmembrane region" description="Helical" evidence="7">
    <location>
        <begin position="439"/>
        <end position="456"/>
    </location>
</feature>
<comment type="subcellular location">
    <subcellularLocation>
        <location evidence="1">Cell membrane</location>
        <topology evidence="1">Multi-pass membrane protein</topology>
    </subcellularLocation>
</comment>
<feature type="transmembrane region" description="Helical" evidence="7">
    <location>
        <begin position="205"/>
        <end position="224"/>
    </location>
</feature>